<dbReference type="EMBL" id="JAVRRJ010000001">
    <property type="protein sequence ID" value="KAK5090073.1"/>
    <property type="molecule type" value="Genomic_DNA"/>
</dbReference>
<proteinExistence type="inferred from homology"/>
<dbReference type="Pfam" id="PF03901">
    <property type="entry name" value="Glyco_transf_22"/>
    <property type="match status" value="1"/>
</dbReference>
<reference evidence="13 14" key="1">
    <citation type="submission" date="2023-08" db="EMBL/GenBank/DDBJ databases">
        <title>Black Yeasts Isolated from many extreme environments.</title>
        <authorList>
            <person name="Coleine C."/>
            <person name="Stajich J.E."/>
            <person name="Selbmann L."/>
        </authorList>
    </citation>
    <scope>NUCLEOTIDE SEQUENCE [LARGE SCALE GENOMIC DNA]</scope>
    <source>
        <strain evidence="13 14">CCFEE 5910</strain>
    </source>
</reference>
<evidence type="ECO:0000256" key="11">
    <source>
        <dbReference type="RuleBase" id="RU363075"/>
    </source>
</evidence>
<gene>
    <name evidence="13" type="primary">SMP3</name>
    <name evidence="13" type="ORF">LTR05_000242</name>
</gene>
<keyword evidence="4 11" id="KW-0328">Glycosyltransferase</keyword>
<evidence type="ECO:0000256" key="9">
    <source>
        <dbReference type="ARBA" id="ARBA00023136"/>
    </source>
</evidence>
<sequence length="561" mass="63048">MWRRTYLLLLFLRVYFAFSSSYLHPDEIFQGPEVVAGELFAFHNVRTWEWTVAKPIRSVFPLWPVYGLPMALLKALWSREGDGVVSPSVIYYTLRFVMFVLCFVLEDWAIYELVHSPRKRKDAVTLVASSYVTWTFQTHTFSNSVETLLVLWCLVLMQRIAGDGSQTRPSSPSDEKPGLSSDAVPRRLPLALIALLVSGAFWLFVAIATDTAFYTGPAATTSFSALFGYIHTMPIITPINNLMYNTKASNLKQHGLHPHYQHILVNLPQLLGPALLLLVPRPFHFSSFNVEHMLRNTRLTAAITGTVILSIIPHQEPRFLLPCIPLILTCVCLPDSKLWRRRFWTAWLIFNGIMGVLMGIYHQGGIVSAQLAMPDLIQNSLTNTQSTAKQVEVYWWKTYPPSLYMLGAPIRNPFTNEVIDVTTDPLLGANRTTLLNSLTANLDSCESRGSMLHKFTSAISSDNPHQVILVAPFSAFRFDSEATIPPISNFTFVLPDSHSPNDRTGNGLRLTHLTTFRKHINLDDMDFGDDGILATLKRVVGLRGLGVWRVTAECVGLEVEI</sequence>
<feature type="signal peptide" evidence="12">
    <location>
        <begin position="1"/>
        <end position="21"/>
    </location>
</feature>
<keyword evidence="7 11" id="KW-0256">Endoplasmic reticulum</keyword>
<evidence type="ECO:0000256" key="5">
    <source>
        <dbReference type="ARBA" id="ARBA00022679"/>
    </source>
</evidence>
<dbReference type="InterPro" id="IPR005599">
    <property type="entry name" value="GPI_mannosylTrfase"/>
</dbReference>
<keyword evidence="14" id="KW-1185">Reference proteome</keyword>
<comment type="similarity">
    <text evidence="10">Belongs to the glycosyltransferase 22 family. PIGZ subfamily.</text>
</comment>
<comment type="pathway">
    <text evidence="2">Glycolipid biosynthesis; glycosylphosphatidylinositol-anchor biosynthesis.</text>
</comment>
<dbReference type="PANTHER" id="PTHR22760">
    <property type="entry name" value="GLYCOSYLTRANSFERASE"/>
    <property type="match status" value="1"/>
</dbReference>
<comment type="subcellular location">
    <subcellularLocation>
        <location evidence="1 11">Endoplasmic reticulum membrane</location>
        <topology evidence="1 11">Multi-pass membrane protein</topology>
    </subcellularLocation>
</comment>
<organism evidence="13 14">
    <name type="scientific">Lithohypha guttulata</name>
    <dbReference type="NCBI Taxonomy" id="1690604"/>
    <lineage>
        <taxon>Eukaryota</taxon>
        <taxon>Fungi</taxon>
        <taxon>Dikarya</taxon>
        <taxon>Ascomycota</taxon>
        <taxon>Pezizomycotina</taxon>
        <taxon>Eurotiomycetes</taxon>
        <taxon>Chaetothyriomycetidae</taxon>
        <taxon>Chaetothyriales</taxon>
        <taxon>Trichomeriaceae</taxon>
        <taxon>Lithohypha</taxon>
    </lineage>
</organism>
<evidence type="ECO:0000256" key="3">
    <source>
        <dbReference type="ARBA" id="ARBA00022502"/>
    </source>
</evidence>
<comment type="caution">
    <text evidence="11">Lacks conserved residue(s) required for the propagation of feature annotation.</text>
</comment>
<evidence type="ECO:0000256" key="8">
    <source>
        <dbReference type="ARBA" id="ARBA00022989"/>
    </source>
</evidence>
<dbReference type="AlphaFoldDB" id="A0AAN7T466"/>
<dbReference type="GO" id="GO:0000026">
    <property type="term" value="F:alpha-1,2-mannosyltransferase activity"/>
    <property type="evidence" value="ECO:0007669"/>
    <property type="project" value="TreeGrafter"/>
</dbReference>
<keyword evidence="3" id="KW-0337">GPI-anchor biosynthesis</keyword>
<comment type="caution">
    <text evidence="13">The sequence shown here is derived from an EMBL/GenBank/DDBJ whole genome shotgun (WGS) entry which is preliminary data.</text>
</comment>
<evidence type="ECO:0000256" key="7">
    <source>
        <dbReference type="ARBA" id="ARBA00022824"/>
    </source>
</evidence>
<evidence type="ECO:0000313" key="13">
    <source>
        <dbReference type="EMBL" id="KAK5090073.1"/>
    </source>
</evidence>
<dbReference type="GO" id="GO:0006506">
    <property type="term" value="P:GPI anchor biosynthetic process"/>
    <property type="evidence" value="ECO:0007669"/>
    <property type="project" value="UniProtKB-KW"/>
</dbReference>
<feature type="chain" id="PRO_5042841764" description="Mannosyltransferase" evidence="12">
    <location>
        <begin position="22"/>
        <end position="561"/>
    </location>
</feature>
<keyword evidence="9 11" id="KW-0472">Membrane</keyword>
<protein>
    <recommendedName>
        <fullName evidence="11">Mannosyltransferase</fullName>
        <ecNumber evidence="11">2.4.1.-</ecNumber>
    </recommendedName>
</protein>
<feature type="transmembrane region" description="Helical" evidence="11">
    <location>
        <begin position="343"/>
        <end position="361"/>
    </location>
</feature>
<keyword evidence="6 11" id="KW-0812">Transmembrane</keyword>
<accession>A0AAN7T466</accession>
<dbReference type="Proteomes" id="UP001309876">
    <property type="component" value="Unassembled WGS sequence"/>
</dbReference>
<evidence type="ECO:0000313" key="14">
    <source>
        <dbReference type="Proteomes" id="UP001309876"/>
    </source>
</evidence>
<evidence type="ECO:0000256" key="2">
    <source>
        <dbReference type="ARBA" id="ARBA00004687"/>
    </source>
</evidence>
<feature type="transmembrane region" description="Helical" evidence="11">
    <location>
        <begin position="89"/>
        <end position="111"/>
    </location>
</feature>
<dbReference type="PANTHER" id="PTHR22760:SF3">
    <property type="entry name" value="GPI MANNOSYLTRANSFERASE 4"/>
    <property type="match status" value="1"/>
</dbReference>
<dbReference type="EC" id="2.4.1.-" evidence="11"/>
<feature type="transmembrane region" description="Helical" evidence="11">
    <location>
        <begin position="221"/>
        <end position="242"/>
    </location>
</feature>
<evidence type="ECO:0000256" key="1">
    <source>
        <dbReference type="ARBA" id="ARBA00004477"/>
    </source>
</evidence>
<feature type="transmembrane region" description="Helical" evidence="11">
    <location>
        <begin position="188"/>
        <end position="209"/>
    </location>
</feature>
<evidence type="ECO:0000256" key="4">
    <source>
        <dbReference type="ARBA" id="ARBA00022676"/>
    </source>
</evidence>
<evidence type="ECO:0000256" key="6">
    <source>
        <dbReference type="ARBA" id="ARBA00022692"/>
    </source>
</evidence>
<name>A0AAN7T466_9EURO</name>
<keyword evidence="5" id="KW-0808">Transferase</keyword>
<dbReference type="GO" id="GO:0005789">
    <property type="term" value="C:endoplasmic reticulum membrane"/>
    <property type="evidence" value="ECO:0007669"/>
    <property type="project" value="UniProtKB-SubCell"/>
</dbReference>
<evidence type="ECO:0000256" key="10">
    <source>
        <dbReference type="ARBA" id="ARBA00038466"/>
    </source>
</evidence>
<evidence type="ECO:0000256" key="12">
    <source>
        <dbReference type="SAM" id="SignalP"/>
    </source>
</evidence>
<keyword evidence="12" id="KW-0732">Signal</keyword>
<keyword evidence="8 11" id="KW-1133">Transmembrane helix</keyword>